<dbReference type="PANTHER" id="PTHR46078:SF2">
    <property type="entry name" value="FORK-HEAD DOMAIN-CONTAINING PROTEIN"/>
    <property type="match status" value="1"/>
</dbReference>
<feature type="compositionally biased region" description="Gly residues" evidence="6">
    <location>
        <begin position="257"/>
        <end position="267"/>
    </location>
</feature>
<dbReference type="Proteomes" id="UP000780801">
    <property type="component" value="Unassembled WGS sequence"/>
</dbReference>
<dbReference type="PROSITE" id="PS50039">
    <property type="entry name" value="FORK_HEAD_3"/>
    <property type="match status" value="1"/>
</dbReference>
<dbReference type="InterPro" id="IPR045912">
    <property type="entry name" value="FOXJ2/3-like"/>
</dbReference>
<sequence>MPFPGAPAFTPSLPPPQGYVQHDPTYYPQQQQPPPHSYQTSQPPPQQQQQQQQPQQQSSYGYPFGYSSGPAMTPSSSSSYSSPTHIHTSLSTSSSPVSSTSQSLSSISALLSPRSDFGHDPGSYFPPSQLSQPQQPSYYSYGSSTGTGAGAGPGPGGITSTKDGQSPRGDKKPSRLTLSSTTHPMGLGNFATSPAASSAMNAPSIHSIASAQVTNTKMGTTAISANLSPPSLSTTSPPLSSTSPPPTLPMPKKKMGMGAGTGAGGSAGKKSPPMQPSSSGSEQSKFQKPTLSYSYLITTAIQTSPNQQLTLNEIYEWAMEHYPWYRTAINGWK</sequence>
<feature type="compositionally biased region" description="Low complexity" evidence="6">
    <location>
        <begin position="191"/>
        <end position="201"/>
    </location>
</feature>
<evidence type="ECO:0000256" key="2">
    <source>
        <dbReference type="ARBA" id="ARBA00023125"/>
    </source>
</evidence>
<comment type="caution">
    <text evidence="8">The sequence shown here is derived from an EMBL/GenBank/DDBJ whole genome shotgun (WGS) entry which is preliminary data.</text>
</comment>
<dbReference type="InterPro" id="IPR036388">
    <property type="entry name" value="WH-like_DNA-bd_sf"/>
</dbReference>
<keyword evidence="3" id="KW-0804">Transcription</keyword>
<gene>
    <name evidence="8" type="primary">FOXJ2</name>
    <name evidence="8" type="ORF">BGW38_001438</name>
</gene>
<proteinExistence type="predicted"/>
<dbReference type="GO" id="GO:0000978">
    <property type="term" value="F:RNA polymerase II cis-regulatory region sequence-specific DNA binding"/>
    <property type="evidence" value="ECO:0007669"/>
    <property type="project" value="TreeGrafter"/>
</dbReference>
<dbReference type="PANTHER" id="PTHR46078">
    <property type="entry name" value="FORKHEAD BOX PROTEIN J2 FAMILY MEMBER"/>
    <property type="match status" value="1"/>
</dbReference>
<dbReference type="InterPro" id="IPR018122">
    <property type="entry name" value="TF_fork_head_CS_1"/>
</dbReference>
<feature type="compositionally biased region" description="Low complexity" evidence="6">
    <location>
        <begin position="228"/>
        <end position="242"/>
    </location>
</feature>
<dbReference type="AlphaFoldDB" id="A0A9P6KE38"/>
<protein>
    <submittedName>
        <fullName evidence="8">Forkhead box protein J2</fullName>
    </submittedName>
</protein>
<feature type="compositionally biased region" description="Gly residues" evidence="6">
    <location>
        <begin position="145"/>
        <end position="157"/>
    </location>
</feature>
<feature type="compositionally biased region" description="Polar residues" evidence="6">
    <location>
        <begin position="276"/>
        <end position="287"/>
    </location>
</feature>
<feature type="region of interest" description="Disordered" evidence="6">
    <location>
        <begin position="1"/>
        <end position="201"/>
    </location>
</feature>
<feature type="compositionally biased region" description="Low complexity" evidence="6">
    <location>
        <begin position="123"/>
        <end position="144"/>
    </location>
</feature>
<dbReference type="Gene3D" id="1.10.10.10">
    <property type="entry name" value="Winged helix-like DNA-binding domain superfamily/Winged helix DNA-binding domain"/>
    <property type="match status" value="1"/>
</dbReference>
<dbReference type="Pfam" id="PF00250">
    <property type="entry name" value="Forkhead"/>
    <property type="match status" value="1"/>
</dbReference>
<dbReference type="SUPFAM" id="SSF46785">
    <property type="entry name" value="Winged helix' DNA-binding domain"/>
    <property type="match status" value="1"/>
</dbReference>
<evidence type="ECO:0000256" key="3">
    <source>
        <dbReference type="ARBA" id="ARBA00023163"/>
    </source>
</evidence>
<name>A0A9P6KE38_9FUNG</name>
<comment type="subcellular location">
    <subcellularLocation>
        <location evidence="5">Nucleus</location>
    </subcellularLocation>
</comment>
<dbReference type="PRINTS" id="PR00053">
    <property type="entry name" value="FORKHEAD"/>
</dbReference>
<reference evidence="8" key="1">
    <citation type="journal article" date="2020" name="Fungal Divers.">
        <title>Resolving the Mortierellaceae phylogeny through synthesis of multi-gene phylogenetics and phylogenomics.</title>
        <authorList>
            <person name="Vandepol N."/>
            <person name="Liber J."/>
            <person name="Desiro A."/>
            <person name="Na H."/>
            <person name="Kennedy M."/>
            <person name="Barry K."/>
            <person name="Grigoriev I.V."/>
            <person name="Miller A.N."/>
            <person name="O'Donnell K."/>
            <person name="Stajich J.E."/>
            <person name="Bonito G."/>
        </authorList>
    </citation>
    <scope>NUCLEOTIDE SEQUENCE</scope>
    <source>
        <strain evidence="8">KOD1015</strain>
    </source>
</reference>
<accession>A0A9P6KE38</accession>
<evidence type="ECO:0000256" key="1">
    <source>
        <dbReference type="ARBA" id="ARBA00023015"/>
    </source>
</evidence>
<feature type="DNA-binding region" description="Fork-head" evidence="5">
    <location>
        <begin position="288"/>
        <end position="333"/>
    </location>
</feature>
<dbReference type="InterPro" id="IPR001766">
    <property type="entry name" value="Fork_head_dom"/>
</dbReference>
<evidence type="ECO:0000256" key="4">
    <source>
        <dbReference type="ARBA" id="ARBA00023242"/>
    </source>
</evidence>
<dbReference type="GO" id="GO:0005634">
    <property type="term" value="C:nucleus"/>
    <property type="evidence" value="ECO:0007669"/>
    <property type="project" value="UniProtKB-SubCell"/>
</dbReference>
<feature type="domain" description="Fork-head" evidence="7">
    <location>
        <begin position="288"/>
        <end position="333"/>
    </location>
</feature>
<keyword evidence="4 5" id="KW-0539">Nucleus</keyword>
<keyword evidence="9" id="KW-1185">Reference proteome</keyword>
<dbReference type="SMART" id="SM00339">
    <property type="entry name" value="FH"/>
    <property type="match status" value="1"/>
</dbReference>
<feature type="compositionally biased region" description="Low complexity" evidence="6">
    <location>
        <begin position="47"/>
        <end position="115"/>
    </location>
</feature>
<evidence type="ECO:0000313" key="8">
    <source>
        <dbReference type="EMBL" id="KAF9581516.1"/>
    </source>
</evidence>
<feature type="non-terminal residue" evidence="8">
    <location>
        <position position="333"/>
    </location>
</feature>
<feature type="compositionally biased region" description="Pro residues" evidence="6">
    <location>
        <begin position="31"/>
        <end position="46"/>
    </location>
</feature>
<organism evidence="8 9">
    <name type="scientific">Lunasporangiospora selenospora</name>
    <dbReference type="NCBI Taxonomy" id="979761"/>
    <lineage>
        <taxon>Eukaryota</taxon>
        <taxon>Fungi</taxon>
        <taxon>Fungi incertae sedis</taxon>
        <taxon>Mucoromycota</taxon>
        <taxon>Mortierellomycotina</taxon>
        <taxon>Mortierellomycetes</taxon>
        <taxon>Mortierellales</taxon>
        <taxon>Mortierellaceae</taxon>
        <taxon>Lunasporangiospora</taxon>
    </lineage>
</organism>
<dbReference type="InterPro" id="IPR036390">
    <property type="entry name" value="WH_DNA-bd_sf"/>
</dbReference>
<dbReference type="GO" id="GO:0000981">
    <property type="term" value="F:DNA-binding transcription factor activity, RNA polymerase II-specific"/>
    <property type="evidence" value="ECO:0007669"/>
    <property type="project" value="TreeGrafter"/>
</dbReference>
<evidence type="ECO:0000259" key="7">
    <source>
        <dbReference type="PROSITE" id="PS50039"/>
    </source>
</evidence>
<evidence type="ECO:0000313" key="9">
    <source>
        <dbReference type="Proteomes" id="UP000780801"/>
    </source>
</evidence>
<dbReference type="EMBL" id="JAABOA010001453">
    <property type="protein sequence ID" value="KAF9581516.1"/>
    <property type="molecule type" value="Genomic_DNA"/>
</dbReference>
<evidence type="ECO:0000256" key="6">
    <source>
        <dbReference type="SAM" id="MobiDB-lite"/>
    </source>
</evidence>
<feature type="region of interest" description="Disordered" evidence="6">
    <location>
        <begin position="222"/>
        <end position="287"/>
    </location>
</feature>
<evidence type="ECO:0000256" key="5">
    <source>
        <dbReference type="PROSITE-ProRule" id="PRU00089"/>
    </source>
</evidence>
<dbReference type="OrthoDB" id="5954824at2759"/>
<dbReference type="PROSITE" id="PS00657">
    <property type="entry name" value="FORK_HEAD_1"/>
    <property type="match status" value="1"/>
</dbReference>
<keyword evidence="1" id="KW-0805">Transcription regulation</keyword>
<keyword evidence="2 5" id="KW-0238">DNA-binding</keyword>